<dbReference type="EMBL" id="JAUBDJ010000012">
    <property type="protein sequence ID" value="MDW0118396.1"/>
    <property type="molecule type" value="Genomic_DNA"/>
</dbReference>
<organism evidence="2 3">
    <name type="scientific">Sporosarcina thermotolerans</name>
    <dbReference type="NCBI Taxonomy" id="633404"/>
    <lineage>
        <taxon>Bacteria</taxon>
        <taxon>Bacillati</taxon>
        <taxon>Bacillota</taxon>
        <taxon>Bacilli</taxon>
        <taxon>Bacillales</taxon>
        <taxon>Caryophanaceae</taxon>
        <taxon>Sporosarcina</taxon>
    </lineage>
</organism>
<keyword evidence="3" id="KW-1185">Reference proteome</keyword>
<evidence type="ECO:0000313" key="2">
    <source>
        <dbReference type="EMBL" id="MDW0118396.1"/>
    </source>
</evidence>
<feature type="domain" description="IDEAL" evidence="1">
    <location>
        <begin position="35"/>
        <end position="71"/>
    </location>
</feature>
<gene>
    <name evidence="2" type="ORF">QTL97_15800</name>
</gene>
<protein>
    <submittedName>
        <fullName evidence="2">IDEAL domain-containing protein</fullName>
    </submittedName>
</protein>
<accession>A0AAW9A9T4</accession>
<dbReference type="Proteomes" id="UP001271648">
    <property type="component" value="Unassembled WGS sequence"/>
</dbReference>
<reference evidence="2 3" key="1">
    <citation type="submission" date="2023-06" db="EMBL/GenBank/DDBJ databases">
        <title>Sporosarcina sp. nov., isolated from Korean traditional fermented seafood 'Jeotgal'.</title>
        <authorList>
            <person name="Yang A.I."/>
            <person name="Shin N.-R."/>
        </authorList>
    </citation>
    <scope>NUCLEOTIDE SEQUENCE [LARGE SCALE GENOMIC DNA]</scope>
    <source>
        <strain evidence="2 3">KCTC43456</strain>
    </source>
</reference>
<proteinExistence type="predicted"/>
<dbReference type="SMART" id="SM00914">
    <property type="entry name" value="IDEAL"/>
    <property type="match status" value="1"/>
</dbReference>
<evidence type="ECO:0000313" key="3">
    <source>
        <dbReference type="Proteomes" id="UP001271648"/>
    </source>
</evidence>
<name>A0AAW9A9T4_9BACL</name>
<dbReference type="Pfam" id="PF08858">
    <property type="entry name" value="IDEAL"/>
    <property type="match status" value="1"/>
</dbReference>
<dbReference type="Gene3D" id="4.10.810.10">
    <property type="entry name" value="Virus Scaffolding Protein, Chain A"/>
    <property type="match status" value="1"/>
</dbReference>
<comment type="caution">
    <text evidence="2">The sequence shown here is derived from an EMBL/GenBank/DDBJ whole genome shotgun (WGS) entry which is preliminary data.</text>
</comment>
<evidence type="ECO:0000259" key="1">
    <source>
        <dbReference type="SMART" id="SM00914"/>
    </source>
</evidence>
<dbReference type="InterPro" id="IPR014957">
    <property type="entry name" value="IDEAL_dom"/>
</dbReference>
<sequence>MENNYSYAEFLKAVGKNSSSAQAERLLNDIYMDLFLSHIHREQTKKRLWELIDIALDEKDESTFNRLTDELMKVEDN</sequence>
<dbReference type="InterPro" id="IPR027393">
    <property type="entry name" value="Virus_scaffolding_prot_C"/>
</dbReference>
<dbReference type="AlphaFoldDB" id="A0AAW9A9T4"/>